<name>A0A0G1VPJ9_9BACT</name>
<dbReference type="Proteomes" id="UP000033965">
    <property type="component" value="Unassembled WGS sequence"/>
</dbReference>
<sequence>MIFLPLISHHVPKIIKNKGYIEQNHENAHESKSALKQSVYCYVSYLKKQATAKY</sequence>
<proteinExistence type="predicted"/>
<reference evidence="1" key="1">
    <citation type="journal article" date="2015" name="Nature">
        <title>rRNA introns, odd ribosomes, and small enigmatic genomes across a large radiation of phyla.</title>
        <authorList>
            <person name="Brown C.T."/>
            <person name="Hug L.A."/>
            <person name="Thomas B.C."/>
            <person name="Sharon I."/>
            <person name="Castelle C.J."/>
            <person name="Singh A."/>
            <person name="Wilkins M.J."/>
            <person name="Williams K.H."/>
            <person name="Banfield J.F."/>
        </authorList>
    </citation>
    <scope>NUCLEOTIDE SEQUENCE [LARGE SCALE GENOMIC DNA]</scope>
</reference>
<evidence type="ECO:0000313" key="1">
    <source>
        <dbReference type="EMBL" id="KKW08210.1"/>
    </source>
</evidence>
<gene>
    <name evidence="1" type="ORF">UY44_C0015G0026</name>
</gene>
<comment type="caution">
    <text evidence="1">The sequence shown here is derived from an EMBL/GenBank/DDBJ whole genome shotgun (WGS) entry which is preliminary data.</text>
</comment>
<dbReference type="AlphaFoldDB" id="A0A0G1VPJ9"/>
<accession>A0A0G1VPJ9</accession>
<organism evidence="1 2">
    <name type="scientific">Candidatus Kaiserbacteria bacterium GW2011_GWA2_49_19</name>
    <dbReference type="NCBI Taxonomy" id="1618669"/>
    <lineage>
        <taxon>Bacteria</taxon>
        <taxon>Candidatus Kaiseribacteriota</taxon>
    </lineage>
</organism>
<protein>
    <submittedName>
        <fullName evidence="1">Uncharacterized protein</fullName>
    </submittedName>
</protein>
<feature type="non-terminal residue" evidence="1">
    <location>
        <position position="54"/>
    </location>
</feature>
<dbReference type="EMBL" id="LCPZ01000015">
    <property type="protein sequence ID" value="KKW08210.1"/>
    <property type="molecule type" value="Genomic_DNA"/>
</dbReference>
<evidence type="ECO:0000313" key="2">
    <source>
        <dbReference type="Proteomes" id="UP000033965"/>
    </source>
</evidence>